<dbReference type="PROSITE" id="PS51192">
    <property type="entry name" value="HELICASE_ATP_BIND_1"/>
    <property type="match status" value="1"/>
</dbReference>
<dbReference type="PANTHER" id="PTHR47396">
    <property type="entry name" value="TYPE I RESTRICTION ENZYME ECOKI R PROTEIN"/>
    <property type="match status" value="1"/>
</dbReference>
<feature type="domain" description="Helicase ATP-binding" evidence="2">
    <location>
        <begin position="25"/>
        <end position="195"/>
    </location>
</feature>
<keyword evidence="1" id="KW-1133">Transmembrane helix</keyword>
<dbReference type="InterPro" id="IPR050742">
    <property type="entry name" value="Helicase_Restrict-Modif_Enz"/>
</dbReference>
<dbReference type="InterPro" id="IPR014001">
    <property type="entry name" value="Helicase_ATP-bd"/>
</dbReference>
<dbReference type="CDD" id="cd18785">
    <property type="entry name" value="SF2_C"/>
    <property type="match status" value="1"/>
</dbReference>
<keyword evidence="3" id="KW-0547">Nucleotide-binding</keyword>
<keyword evidence="4" id="KW-1185">Reference proteome</keyword>
<keyword evidence="3" id="KW-0067">ATP-binding</keyword>
<dbReference type="Pfam" id="PF04851">
    <property type="entry name" value="ResIII"/>
    <property type="match status" value="1"/>
</dbReference>
<dbReference type="SMART" id="SM00487">
    <property type="entry name" value="DEXDc"/>
    <property type="match status" value="1"/>
</dbReference>
<keyword evidence="3" id="KW-0378">Hydrolase</keyword>
<dbReference type="SUPFAM" id="SSF52540">
    <property type="entry name" value="P-loop containing nucleoside triphosphate hydrolases"/>
    <property type="match status" value="2"/>
</dbReference>
<comment type="caution">
    <text evidence="3">The sequence shown here is derived from an EMBL/GenBank/DDBJ whole genome shotgun (WGS) entry which is preliminary data.</text>
</comment>
<dbReference type="Proteomes" id="UP000646484">
    <property type="component" value="Unassembled WGS sequence"/>
</dbReference>
<dbReference type="GO" id="GO:0004386">
    <property type="term" value="F:helicase activity"/>
    <property type="evidence" value="ECO:0007669"/>
    <property type="project" value="UniProtKB-KW"/>
</dbReference>
<keyword evidence="1" id="KW-0472">Membrane</keyword>
<gene>
    <name evidence="3" type="ORF">H8S64_07370</name>
</gene>
<dbReference type="InterPro" id="IPR027417">
    <property type="entry name" value="P-loop_NTPase"/>
</dbReference>
<dbReference type="EMBL" id="JACOOH010000003">
    <property type="protein sequence ID" value="MBC5620912.1"/>
    <property type="molecule type" value="Genomic_DNA"/>
</dbReference>
<feature type="transmembrane region" description="Helical" evidence="1">
    <location>
        <begin position="676"/>
        <end position="696"/>
    </location>
</feature>
<dbReference type="Gene3D" id="3.40.50.300">
    <property type="entry name" value="P-loop containing nucleotide triphosphate hydrolases"/>
    <property type="match status" value="2"/>
</dbReference>
<evidence type="ECO:0000313" key="3">
    <source>
        <dbReference type="EMBL" id="MBC5620912.1"/>
    </source>
</evidence>
<organism evidence="3 4">
    <name type="scientific">Butyricimonas hominis</name>
    <dbReference type="NCBI Taxonomy" id="2763032"/>
    <lineage>
        <taxon>Bacteria</taxon>
        <taxon>Pseudomonadati</taxon>
        <taxon>Bacteroidota</taxon>
        <taxon>Bacteroidia</taxon>
        <taxon>Bacteroidales</taxon>
        <taxon>Odoribacteraceae</taxon>
        <taxon>Butyricimonas</taxon>
    </lineage>
</organism>
<feature type="transmembrane region" description="Helical" evidence="1">
    <location>
        <begin position="708"/>
        <end position="729"/>
    </location>
</feature>
<dbReference type="InterPro" id="IPR006935">
    <property type="entry name" value="Helicase/UvrB_N"/>
</dbReference>
<reference evidence="3 4" key="1">
    <citation type="submission" date="2020-08" db="EMBL/GenBank/DDBJ databases">
        <title>Genome public.</title>
        <authorList>
            <person name="Liu C."/>
            <person name="Sun Q."/>
        </authorList>
    </citation>
    <scope>NUCLEOTIDE SEQUENCE [LARGE SCALE GENOMIC DNA]</scope>
    <source>
        <strain evidence="3 4">NSJ-56</strain>
    </source>
</reference>
<name>A0ABR7CZ12_9BACT</name>
<evidence type="ECO:0000259" key="2">
    <source>
        <dbReference type="PROSITE" id="PS51192"/>
    </source>
</evidence>
<dbReference type="PANTHER" id="PTHR47396:SF1">
    <property type="entry name" value="ATP-DEPENDENT HELICASE IRC3-RELATED"/>
    <property type="match status" value="1"/>
</dbReference>
<evidence type="ECO:0000256" key="1">
    <source>
        <dbReference type="SAM" id="Phobius"/>
    </source>
</evidence>
<keyword evidence="3" id="KW-0347">Helicase</keyword>
<keyword evidence="1" id="KW-0812">Transmembrane</keyword>
<sequence>MTEFPAGIKFKYEWRKYQVRVLGELEAYLSNGSLHVVAPPGSGKTVLGLEVMLRLNRPTLILAPSLAIREQWIDRFRELFLQTDRKPEWISSNIRKPAFVTVCTYQGVHAAYNNLPDEEKNGDAPASKTNITRELKRLGVKTVILDEAHHLKNEWWYTLERLKSHLSPVIVGLTATPPYDVTFAEWQRYLELNGTVDTEITVPELIREGDLCPHQDYVYYSLPSPGEYDRINAFRRDVDTLFRELQKDPMLIEAFANHPAWVDPAGYLEWIFDHMSFYSAMLIFLHHAGKEIPPVHLQVLGQENIRVPALDYAWMEVLLEFYLQGGRDTFIGREEHQVSLENKLVRNGVTEKKQISFRYNGRLTRMLTASISKLNSIADIVSFESRQLGDRLRMVILTDYIRKEWKVASPANDLPLDKMGVFPVFEKLRRSGTGGNRVGVLTGSIVVVPRAALGVLDEVMREMRLGKASVKPLPYDDSYAEVALTGTIKDEITRVVTCMFERGAIEILIGTKSLLGEGWDAPCINTLILASFVGSFVLSNQMRGRAIRVEKGNAAKTGNIWHLVCADPTSPTGGDDVELLRRRFKGFLGISDREGEKIENGVKRLDIPATLCDREIIERRNQRTFEEAGGRERLRGRWDAAVRQGVHLVEEIKVPYPGVEKFQEVKRLYLQKTLKYLFVELGFIVSSVLNVMFYDFARMSSRIHSSRMLFTVLLVFLAVGFCVILPPAVKALRLYLKYRDISKDIRKIGCALLRTLQDEKVILSPPGEVSVEAYGDDSGAVYCHLKGGSNYEKSVFINALKEIISPVDNPRYVIVRESRLWSRLKQEDYHAVPELLGKRKASAECLRRHWEEEVGACRLVFTRTLEGRKFLLHCRVNSLATKLSDDIEHVNVWR</sequence>
<evidence type="ECO:0000313" key="4">
    <source>
        <dbReference type="Proteomes" id="UP000646484"/>
    </source>
</evidence>
<proteinExistence type="predicted"/>
<accession>A0ABR7CZ12</accession>
<protein>
    <submittedName>
        <fullName evidence="3">DEAD/DEAH box helicase family protein</fullName>
    </submittedName>
</protein>